<evidence type="ECO:0000313" key="1">
    <source>
        <dbReference type="EMBL" id="CAB0045388.1"/>
    </source>
</evidence>
<accession>A0A6H5J7D9</accession>
<dbReference type="EMBL" id="CADCXV010001567">
    <property type="protein sequence ID" value="CAB0045388.1"/>
    <property type="molecule type" value="Genomic_DNA"/>
</dbReference>
<dbReference type="AlphaFoldDB" id="A0A6H5J7D9"/>
<proteinExistence type="predicted"/>
<sequence>CRSIVLCKPKRTPNVERGPGAEIECRQQPVSTCSSIARPFNLSLSASPFTPGSAEAHPYFVYVAYRPNYIPTLT</sequence>
<name>A0A6H5J7D9_9HYME</name>
<keyword evidence="2" id="KW-1185">Reference proteome</keyword>
<reference evidence="1 2" key="1">
    <citation type="submission" date="2020-02" db="EMBL/GenBank/DDBJ databases">
        <authorList>
            <person name="Ferguson B K."/>
        </authorList>
    </citation>
    <scope>NUCLEOTIDE SEQUENCE [LARGE SCALE GENOMIC DNA]</scope>
</reference>
<dbReference type="Proteomes" id="UP000479190">
    <property type="component" value="Unassembled WGS sequence"/>
</dbReference>
<organism evidence="1 2">
    <name type="scientific">Trichogramma brassicae</name>
    <dbReference type="NCBI Taxonomy" id="86971"/>
    <lineage>
        <taxon>Eukaryota</taxon>
        <taxon>Metazoa</taxon>
        <taxon>Ecdysozoa</taxon>
        <taxon>Arthropoda</taxon>
        <taxon>Hexapoda</taxon>
        <taxon>Insecta</taxon>
        <taxon>Pterygota</taxon>
        <taxon>Neoptera</taxon>
        <taxon>Endopterygota</taxon>
        <taxon>Hymenoptera</taxon>
        <taxon>Apocrita</taxon>
        <taxon>Proctotrupomorpha</taxon>
        <taxon>Chalcidoidea</taxon>
        <taxon>Trichogrammatidae</taxon>
        <taxon>Trichogramma</taxon>
    </lineage>
</organism>
<feature type="non-terminal residue" evidence="1">
    <location>
        <position position="1"/>
    </location>
</feature>
<evidence type="ECO:0000313" key="2">
    <source>
        <dbReference type="Proteomes" id="UP000479190"/>
    </source>
</evidence>
<gene>
    <name evidence="1" type="ORF">TBRA_LOCUS16893</name>
</gene>
<protein>
    <submittedName>
        <fullName evidence="1">Uncharacterized protein</fullName>
    </submittedName>
</protein>